<dbReference type="AlphaFoldDB" id="A0AAW3SA45"/>
<organism evidence="1 2">
    <name type="scientific">Stenotrophomonas maltophilia</name>
    <name type="common">Pseudomonas maltophilia</name>
    <name type="synonym">Xanthomonas maltophilia</name>
    <dbReference type="NCBI Taxonomy" id="40324"/>
    <lineage>
        <taxon>Bacteria</taxon>
        <taxon>Pseudomonadati</taxon>
        <taxon>Pseudomonadota</taxon>
        <taxon>Gammaproteobacteria</taxon>
        <taxon>Lysobacterales</taxon>
        <taxon>Lysobacteraceae</taxon>
        <taxon>Stenotrophomonas</taxon>
        <taxon>Stenotrophomonas maltophilia group</taxon>
    </lineage>
</organism>
<dbReference type="Proteomes" id="UP000822271">
    <property type="component" value="Unassembled WGS sequence"/>
</dbReference>
<reference evidence="1" key="2">
    <citation type="journal article" date="2020" name="Front. Microbiol.">
        <title>Genetic Variants of the DSF Quorum Sensing System in Stenotrophomonas maltophilia Influence Virulence and Resistance Phenotypes Among Genotypically Diverse Clinical Isolates.</title>
        <authorList>
            <person name="Yero D."/>
            <person name="Huedo P."/>
            <person name="Conchillo-Sole O."/>
            <person name="Martinez-Servat S."/>
            <person name="Mamat U."/>
            <person name="Coves X."/>
            <person name="Llanas F."/>
            <person name="Roca I."/>
            <person name="Vila J."/>
            <person name="Schaible U.E."/>
            <person name="Daura X."/>
            <person name="Gibert I."/>
        </authorList>
    </citation>
    <scope>NUCLEOTIDE SEQUENCE</scope>
    <source>
        <strain evidence="1">OG156</strain>
    </source>
</reference>
<sequence length="42" mass="4544">MGHDPGPMAVQMVTLKPETVGLTRELPGRTNAFLVAEVRPQV</sequence>
<comment type="caution">
    <text evidence="1">The sequence shown here is derived from an EMBL/GenBank/DDBJ whole genome shotgun (WGS) entry which is preliminary data.</text>
</comment>
<proteinExistence type="predicted"/>
<evidence type="ECO:0000313" key="1">
    <source>
        <dbReference type="EMBL" id="MBA0313731.1"/>
    </source>
</evidence>
<protein>
    <submittedName>
        <fullName evidence="1">Efflux transporter periplasmic adaptor subunit</fullName>
    </submittedName>
</protein>
<feature type="non-terminal residue" evidence="1">
    <location>
        <position position="42"/>
    </location>
</feature>
<dbReference type="EMBL" id="RAUE01000052">
    <property type="protein sequence ID" value="MBA0313731.1"/>
    <property type="molecule type" value="Genomic_DNA"/>
</dbReference>
<name>A0AAW3SA45_STEMA</name>
<evidence type="ECO:0000313" key="2">
    <source>
        <dbReference type="Proteomes" id="UP000822271"/>
    </source>
</evidence>
<accession>A0AAW3SA45</accession>
<gene>
    <name evidence="1" type="ORF">D7Y33_22395</name>
</gene>
<reference evidence="1" key="1">
    <citation type="submission" date="2018-09" db="EMBL/GenBank/DDBJ databases">
        <authorList>
            <person name="Groschel M."/>
            <person name="Kohl T."/>
            <person name="Conchillo-Sole O."/>
            <person name="Mamat U."/>
            <person name="Yero D."/>
            <person name="Niemann S."/>
            <person name="Daura X."/>
            <person name="Gibert I."/>
        </authorList>
    </citation>
    <scope>NUCLEOTIDE SEQUENCE</scope>
    <source>
        <strain evidence="1">OG156</strain>
    </source>
</reference>